<evidence type="ECO:0000259" key="1">
    <source>
        <dbReference type="Pfam" id="PF08389"/>
    </source>
</evidence>
<dbReference type="AlphaFoldDB" id="A0A9P6WGJ0"/>
<dbReference type="Pfam" id="PF24140">
    <property type="entry name" value="TPR_TNPO3_IPO13_3rd"/>
    <property type="match status" value="1"/>
</dbReference>
<feature type="domain" description="Exportin-1/Importin-beta-like" evidence="1">
    <location>
        <begin position="102"/>
        <end position="244"/>
    </location>
</feature>
<dbReference type="GO" id="GO:0005737">
    <property type="term" value="C:cytoplasm"/>
    <property type="evidence" value="ECO:0007669"/>
    <property type="project" value="TreeGrafter"/>
</dbReference>
<evidence type="ECO:0000313" key="3">
    <source>
        <dbReference type="Proteomes" id="UP000697127"/>
    </source>
</evidence>
<dbReference type="OrthoDB" id="435593at2759"/>
<dbReference type="GO" id="GO:0006606">
    <property type="term" value="P:protein import into nucleus"/>
    <property type="evidence" value="ECO:0007669"/>
    <property type="project" value="TreeGrafter"/>
</dbReference>
<dbReference type="Pfam" id="PF24139">
    <property type="entry name" value="TPR_TNPO3_IPO13_4th"/>
    <property type="match status" value="1"/>
</dbReference>
<dbReference type="Pfam" id="PF24138">
    <property type="entry name" value="TPR_TNPO3_IPO13_2nd"/>
    <property type="match status" value="1"/>
</dbReference>
<organism evidence="2 3">
    <name type="scientific">Pichia californica</name>
    <dbReference type="NCBI Taxonomy" id="460514"/>
    <lineage>
        <taxon>Eukaryota</taxon>
        <taxon>Fungi</taxon>
        <taxon>Dikarya</taxon>
        <taxon>Ascomycota</taxon>
        <taxon>Saccharomycotina</taxon>
        <taxon>Pichiomycetes</taxon>
        <taxon>Pichiales</taxon>
        <taxon>Pichiaceae</taxon>
        <taxon>Pichia</taxon>
    </lineage>
</organism>
<dbReference type="Pfam" id="PF08389">
    <property type="entry name" value="Xpo1"/>
    <property type="match status" value="1"/>
</dbReference>
<dbReference type="InterPro" id="IPR051345">
    <property type="entry name" value="Importin_beta-like_NTR"/>
</dbReference>
<dbReference type="InterPro" id="IPR011989">
    <property type="entry name" value="ARM-like"/>
</dbReference>
<dbReference type="Proteomes" id="UP000697127">
    <property type="component" value="Unassembled WGS sequence"/>
</dbReference>
<evidence type="ECO:0000313" key="2">
    <source>
        <dbReference type="EMBL" id="KAG0686775.1"/>
    </source>
</evidence>
<dbReference type="InterPro" id="IPR058537">
    <property type="entry name" value="TPR_TNPO3_IPO13_4th"/>
</dbReference>
<proteinExistence type="predicted"/>
<dbReference type="InterPro" id="IPR016024">
    <property type="entry name" value="ARM-type_fold"/>
</dbReference>
<dbReference type="InterPro" id="IPR013598">
    <property type="entry name" value="Exportin-1/Importin-b-like"/>
</dbReference>
<dbReference type="PANTHER" id="PTHR12363:SF53">
    <property type="entry name" value="MRNA TRANSPORT REGULATOR MTR10"/>
    <property type="match status" value="1"/>
</dbReference>
<dbReference type="InterPro" id="IPR057941">
    <property type="entry name" value="TPR_TNPO3_IPO13_2nd"/>
</dbReference>
<dbReference type="Gene3D" id="1.25.10.10">
    <property type="entry name" value="Leucine-rich Repeat Variant"/>
    <property type="match status" value="1"/>
</dbReference>
<comment type="caution">
    <text evidence="2">The sequence shown here is derived from an EMBL/GenBank/DDBJ whole genome shotgun (WGS) entry which is preliminary data.</text>
</comment>
<dbReference type="SUPFAM" id="SSF48371">
    <property type="entry name" value="ARM repeat"/>
    <property type="match status" value="1"/>
</dbReference>
<keyword evidence="2" id="KW-0675">Receptor</keyword>
<sequence>MNSVQEIQEALKSLYGNTDSNLKNKANEFLLEFQRSERSWDLIFPILNDSNSNFELKLFICQTLRSKIQYDYNQLPNNSTIESLRLSILKILLELNNFKTEKLLVIQLSIALSYLIIQDFSWDSPILDIINYLSNNPINLLEFLKILPEELSDIKKLPLTNEEFEIQYKKLIVNNIENIYYILIQSSNSLNNDKDLEILILNCIKSWINELPINLILNNNSQLWNLIILGFNDDETFDTSIDCLITIISQIDIFDKINENLSYIEIIYKQLIDLRPKIQENWDDPSIIERFTELYSTTGESWHTLIVKNPENFQILVEIILQLTTYNEDLDIVKYTFKFWYELKSMLILENFKNSKNLFKPIYIKLIEILIQHLRYPIISNSTNISILFNNNKENEDKFKDFRYEIGDVLKDCCLIVGQYDSLKLPFDKLKILIEDKSLNSNWQDIECLLFCIRSMAKEIDKNENKILPQIMNYLIQLPENPKIRYAATLVLGRYTIWTNNHPEFLQIELNYIIEGFKLENLNYNDDEKLQIIIATSHALKYFCMDCNSLLINFLEPLYNLYSNIENFLDFQSLYDIVEGLSYVLKKFIEKNILTDENQCLNIIKMFWNSTIEKLNNFININNLQDFSNNNLQNIDINDIKIANTIELLTLYIDNLRPSHEFLKTKNSNYIISTFIMNEILPLIYSIIEKFGKSSKISERCIKFIRKCIQNFKRFLIPSLKSIENLLIYGFKNYKFGCYLWCSGSLIKEFSNEEDEDIDEFIKLDNNTLNDVWNFSLEQIKIFINIYNDSNNDINDDIVEDFYRMMNDILMFKPLELLNNFEIVEIIYKLSIEIIDKFNEFEILNLIINFLTDLLSWSLENPPISIYFDIPNVLKYKVYGLLNSNNSNIVNKFLTYSIFKFNDDLVYSSIELVIETFKINNNYKNQFENLNSINNFLQSLPNDIITDNEKLKFQSNIEISLNSRNFRKIRSTILDFIHWYKRKIINRS</sequence>
<dbReference type="InterPro" id="IPR057942">
    <property type="entry name" value="TPR_TNPO3_IPO13_3rd"/>
</dbReference>
<gene>
    <name evidence="2" type="primary">MTR10</name>
    <name evidence="2" type="ORF">C6P40_003405</name>
</gene>
<protein>
    <submittedName>
        <fullName evidence="2">Nuclear import receptor</fullName>
    </submittedName>
</protein>
<keyword evidence="3" id="KW-1185">Reference proteome</keyword>
<reference evidence="2" key="1">
    <citation type="submission" date="2020-11" db="EMBL/GenBank/DDBJ databases">
        <title>Kefir isolates.</title>
        <authorList>
            <person name="Marcisauskas S."/>
            <person name="Kim Y."/>
            <person name="Blasche S."/>
        </authorList>
    </citation>
    <scope>NUCLEOTIDE SEQUENCE</scope>
    <source>
        <strain evidence="2">Olga-1</strain>
    </source>
</reference>
<name>A0A9P6WGJ0_9ASCO</name>
<accession>A0A9P6WGJ0</accession>
<dbReference type="PANTHER" id="PTHR12363">
    <property type="entry name" value="TRANSPORTIN 3 AND IMPORTIN 13"/>
    <property type="match status" value="1"/>
</dbReference>
<dbReference type="EMBL" id="PUHW01000382">
    <property type="protein sequence ID" value="KAG0686775.1"/>
    <property type="molecule type" value="Genomic_DNA"/>
</dbReference>